<dbReference type="InterPro" id="IPR011990">
    <property type="entry name" value="TPR-like_helical_dom_sf"/>
</dbReference>
<accession>A0A6I3KSZ9</accession>
<evidence type="ECO:0000256" key="1">
    <source>
        <dbReference type="ARBA" id="ARBA00022737"/>
    </source>
</evidence>
<dbReference type="InterPro" id="IPR019734">
    <property type="entry name" value="TPR_rpt"/>
</dbReference>
<proteinExistence type="predicted"/>
<dbReference type="AlphaFoldDB" id="A0A6I3KSZ9"/>
<keyword evidence="2" id="KW-0802">TPR repeat</keyword>
<evidence type="ECO:0000256" key="3">
    <source>
        <dbReference type="SAM" id="MobiDB-lite"/>
    </source>
</evidence>
<dbReference type="SMART" id="SM00028">
    <property type="entry name" value="TPR"/>
    <property type="match status" value="4"/>
</dbReference>
<dbReference type="PANTHER" id="PTHR45641">
    <property type="entry name" value="TETRATRICOPEPTIDE REPEAT PROTEIN (AFU_ORTHOLOGUE AFUA_6G03870)"/>
    <property type="match status" value="1"/>
</dbReference>
<reference evidence="4 5" key="1">
    <citation type="submission" date="2019-11" db="EMBL/GenBank/DDBJ databases">
        <title>Nocardia sp. nov. CT2-14 isolated from soil.</title>
        <authorList>
            <person name="Kanchanasin P."/>
            <person name="Tanasupawat S."/>
            <person name="Yuki M."/>
            <person name="Kudo T."/>
        </authorList>
    </citation>
    <scope>NUCLEOTIDE SEQUENCE [LARGE SCALE GENOMIC DNA]</scope>
    <source>
        <strain evidence="4 5">CT2-14</strain>
    </source>
</reference>
<feature type="region of interest" description="Disordered" evidence="3">
    <location>
        <begin position="1"/>
        <end position="79"/>
    </location>
</feature>
<dbReference type="EMBL" id="WMBB01000003">
    <property type="protein sequence ID" value="MTE12461.1"/>
    <property type="molecule type" value="Genomic_DNA"/>
</dbReference>
<dbReference type="Gene3D" id="1.25.40.10">
    <property type="entry name" value="Tetratricopeptide repeat domain"/>
    <property type="match status" value="2"/>
</dbReference>
<name>A0A6I3KSZ9_9NOCA</name>
<dbReference type="Pfam" id="PF14559">
    <property type="entry name" value="TPR_19"/>
    <property type="match status" value="1"/>
</dbReference>
<sequence length="578" mass="61032">MPEPDPDGVTPEAPESASSAPVGDRPAPVGLRAGAAREPGHSGFAARAQTRGPAAGFVANGVGDEQRDEPPGHTAGAIDGDRAAEHPLLRAGADAVGRGELWEALRIFERAAEAEQGDLRLCALVDAAVVTDRLGDHAGAVDRFREALAQMPSEAPRMYPGALIGLSQALQNLGDLDGAQQALEQARVALGKEDAPGDLRLACLVSSTAVALHRQQWWRALDLAGEALNAARRFGPEHAGHPLMNLAAAHFETGRWELALDFAGQALAAFEAVDDSTGVAETRQNLALMYTRTGSFDDAEPLLAAAQEHFEATGAAHRAGIGLKVMGFIAEHRGQPEVANARYREALRRFEESRAVIDAADVRLRLAATAFAAGRFDDGESELATARAIYAVRGLGLHCAQLDYWHAGLLEPLVSQVPGLLARAVDLAVPAALALDAVRYELPDGTQRDTWSRHIVNPALRLAFRYAYLAGDARLVADLIENQCAGAIVDIDRLSAEPPAPLDLFEPFDPPSDSAAAVQDALQLGTALAAVAASAGLPVTPPPRVAVPPDGHIALSAWLDAAEQRYGRRVRTDRVISA</sequence>
<dbReference type="SUPFAM" id="SSF48452">
    <property type="entry name" value="TPR-like"/>
    <property type="match status" value="2"/>
</dbReference>
<gene>
    <name evidence="4" type="ORF">GLP40_06650</name>
</gene>
<evidence type="ECO:0000256" key="2">
    <source>
        <dbReference type="ARBA" id="ARBA00022803"/>
    </source>
</evidence>
<keyword evidence="1" id="KW-0677">Repeat</keyword>
<comment type="caution">
    <text evidence="4">The sequence shown here is derived from an EMBL/GenBank/DDBJ whole genome shotgun (WGS) entry which is preliminary data.</text>
</comment>
<organism evidence="4 5">
    <name type="scientific">Nocardia aurantiaca</name>
    <dbReference type="NCBI Taxonomy" id="2675850"/>
    <lineage>
        <taxon>Bacteria</taxon>
        <taxon>Bacillati</taxon>
        <taxon>Actinomycetota</taxon>
        <taxon>Actinomycetes</taxon>
        <taxon>Mycobacteriales</taxon>
        <taxon>Nocardiaceae</taxon>
        <taxon>Nocardia</taxon>
    </lineage>
</organism>
<dbReference type="Proteomes" id="UP000432464">
    <property type="component" value="Unassembled WGS sequence"/>
</dbReference>
<protein>
    <submittedName>
        <fullName evidence="4">Tetratricopeptide repeat protein</fullName>
    </submittedName>
</protein>
<evidence type="ECO:0000313" key="4">
    <source>
        <dbReference type="EMBL" id="MTE12461.1"/>
    </source>
</evidence>
<dbReference type="Pfam" id="PF13424">
    <property type="entry name" value="TPR_12"/>
    <property type="match status" value="1"/>
</dbReference>
<evidence type="ECO:0000313" key="5">
    <source>
        <dbReference type="Proteomes" id="UP000432464"/>
    </source>
</evidence>
<dbReference type="PANTHER" id="PTHR45641:SF19">
    <property type="entry name" value="NEPHROCYSTIN-3"/>
    <property type="match status" value="1"/>
</dbReference>
<keyword evidence="5" id="KW-1185">Reference proteome</keyword>